<dbReference type="SMART" id="SM00867">
    <property type="entry name" value="YceI"/>
    <property type="match status" value="1"/>
</dbReference>
<feature type="domain" description="Lipid/polyisoprenoid-binding YceI-like" evidence="2">
    <location>
        <begin position="21"/>
        <end position="194"/>
    </location>
</feature>
<evidence type="ECO:0000313" key="3">
    <source>
        <dbReference type="EMBL" id="MDR6239069.1"/>
    </source>
</evidence>
<sequence>MKKVLYIALALITFAFTNASAQTVDSKKSSIQWTGEKVTGKHWGHINIKSGDVETKNGKLVGGHFVINMNSITCDDIENKDYNQKLVGHLKNEDFFDVAKFPEAKFVITKAVEKKGKNGNNYEITGDLTIKGISHSITFPARVDIKGNSATANASVDIDRTKWNVKYGSGSFFDNLGDRTIYDEFNLKISLATKE</sequence>
<dbReference type="AlphaFoldDB" id="A0AAE3XND5"/>
<organism evidence="3 4">
    <name type="scientific">Aureibacter tunicatorum</name>
    <dbReference type="NCBI Taxonomy" id="866807"/>
    <lineage>
        <taxon>Bacteria</taxon>
        <taxon>Pseudomonadati</taxon>
        <taxon>Bacteroidota</taxon>
        <taxon>Cytophagia</taxon>
        <taxon>Cytophagales</taxon>
        <taxon>Persicobacteraceae</taxon>
        <taxon>Aureibacter</taxon>
    </lineage>
</organism>
<dbReference type="PANTHER" id="PTHR34406:SF1">
    <property type="entry name" value="PROTEIN YCEI"/>
    <property type="match status" value="1"/>
</dbReference>
<name>A0AAE3XND5_9BACT</name>
<evidence type="ECO:0000256" key="1">
    <source>
        <dbReference type="SAM" id="SignalP"/>
    </source>
</evidence>
<keyword evidence="1" id="KW-0732">Signal</keyword>
<keyword evidence="4" id="KW-1185">Reference proteome</keyword>
<proteinExistence type="predicted"/>
<feature type="chain" id="PRO_5042190270" evidence="1">
    <location>
        <begin position="22"/>
        <end position="195"/>
    </location>
</feature>
<dbReference type="InterPro" id="IPR036761">
    <property type="entry name" value="TTHA0802/YceI-like_sf"/>
</dbReference>
<dbReference type="Proteomes" id="UP001185092">
    <property type="component" value="Unassembled WGS sequence"/>
</dbReference>
<accession>A0AAE3XND5</accession>
<dbReference type="SUPFAM" id="SSF101874">
    <property type="entry name" value="YceI-like"/>
    <property type="match status" value="1"/>
</dbReference>
<reference evidence="3" key="1">
    <citation type="submission" date="2023-07" db="EMBL/GenBank/DDBJ databases">
        <title>Genomic Encyclopedia of Type Strains, Phase IV (KMG-IV): sequencing the most valuable type-strain genomes for metagenomic binning, comparative biology and taxonomic classification.</title>
        <authorList>
            <person name="Goeker M."/>
        </authorList>
    </citation>
    <scope>NUCLEOTIDE SEQUENCE</scope>
    <source>
        <strain evidence="3">DSM 26174</strain>
    </source>
</reference>
<gene>
    <name evidence="3" type="ORF">HNQ88_002106</name>
</gene>
<dbReference type="PANTHER" id="PTHR34406">
    <property type="entry name" value="PROTEIN YCEI"/>
    <property type="match status" value="1"/>
</dbReference>
<dbReference type="Pfam" id="PF04264">
    <property type="entry name" value="YceI"/>
    <property type="match status" value="1"/>
</dbReference>
<dbReference type="RefSeq" id="WP_309938585.1">
    <property type="nucleotide sequence ID" value="NZ_AP025305.1"/>
</dbReference>
<comment type="caution">
    <text evidence="3">The sequence shown here is derived from an EMBL/GenBank/DDBJ whole genome shotgun (WGS) entry which is preliminary data.</text>
</comment>
<evidence type="ECO:0000259" key="2">
    <source>
        <dbReference type="SMART" id="SM00867"/>
    </source>
</evidence>
<protein>
    <submittedName>
        <fullName evidence="3">Polyisoprenoid-binding protein YceI</fullName>
    </submittedName>
</protein>
<dbReference type="Gene3D" id="2.40.128.110">
    <property type="entry name" value="Lipid/polyisoprenoid-binding, YceI-like"/>
    <property type="match status" value="1"/>
</dbReference>
<dbReference type="EMBL" id="JAVDQD010000002">
    <property type="protein sequence ID" value="MDR6239069.1"/>
    <property type="molecule type" value="Genomic_DNA"/>
</dbReference>
<dbReference type="InterPro" id="IPR007372">
    <property type="entry name" value="Lipid/polyisoprenoid-bd_YceI"/>
</dbReference>
<feature type="signal peptide" evidence="1">
    <location>
        <begin position="1"/>
        <end position="21"/>
    </location>
</feature>
<evidence type="ECO:0000313" key="4">
    <source>
        <dbReference type="Proteomes" id="UP001185092"/>
    </source>
</evidence>